<gene>
    <name evidence="7" type="ORF">PVAR5_6053</name>
</gene>
<protein>
    <submittedName>
        <fullName evidence="7">Similar to MFS transporter</fullName>
    </submittedName>
</protein>
<feature type="transmembrane region" description="Helical" evidence="6">
    <location>
        <begin position="24"/>
        <end position="44"/>
    </location>
</feature>
<dbReference type="InterPro" id="IPR011701">
    <property type="entry name" value="MFS"/>
</dbReference>
<dbReference type="eggNOG" id="KOG0255">
    <property type="taxonomic scope" value="Eukaryota"/>
</dbReference>
<dbReference type="EMBL" id="BAUL01000197">
    <property type="protein sequence ID" value="GAD97378.1"/>
    <property type="molecule type" value="Genomic_DNA"/>
</dbReference>
<keyword evidence="3 6" id="KW-1133">Transmembrane helix</keyword>
<dbReference type="PANTHER" id="PTHR23502">
    <property type="entry name" value="MAJOR FACILITATOR SUPERFAMILY"/>
    <property type="match status" value="1"/>
</dbReference>
<evidence type="ECO:0000256" key="4">
    <source>
        <dbReference type="ARBA" id="ARBA00023136"/>
    </source>
</evidence>
<evidence type="ECO:0000256" key="3">
    <source>
        <dbReference type="ARBA" id="ARBA00022989"/>
    </source>
</evidence>
<dbReference type="HOGENOM" id="CLU_849909_0_0_1"/>
<feature type="transmembrane region" description="Helical" evidence="6">
    <location>
        <begin position="194"/>
        <end position="213"/>
    </location>
</feature>
<keyword evidence="8" id="KW-1185">Reference proteome</keyword>
<dbReference type="InterPro" id="IPR036259">
    <property type="entry name" value="MFS_trans_sf"/>
</dbReference>
<dbReference type="GO" id="GO:0005886">
    <property type="term" value="C:plasma membrane"/>
    <property type="evidence" value="ECO:0007669"/>
    <property type="project" value="TreeGrafter"/>
</dbReference>
<dbReference type="Proteomes" id="UP000018001">
    <property type="component" value="Unassembled WGS sequence"/>
</dbReference>
<dbReference type="SUPFAM" id="SSF103473">
    <property type="entry name" value="MFS general substrate transporter"/>
    <property type="match status" value="1"/>
</dbReference>
<evidence type="ECO:0000256" key="6">
    <source>
        <dbReference type="SAM" id="Phobius"/>
    </source>
</evidence>
<feature type="transmembrane region" description="Helical" evidence="6">
    <location>
        <begin position="225"/>
        <end position="245"/>
    </location>
</feature>
<comment type="subcellular location">
    <subcellularLocation>
        <location evidence="1">Membrane</location>
        <topology evidence="1">Multi-pass membrane protein</topology>
    </subcellularLocation>
</comment>
<dbReference type="Gene3D" id="1.20.1250.20">
    <property type="entry name" value="MFS general substrate transporter like domains"/>
    <property type="match status" value="1"/>
</dbReference>
<dbReference type="GO" id="GO:0022857">
    <property type="term" value="F:transmembrane transporter activity"/>
    <property type="evidence" value="ECO:0007669"/>
    <property type="project" value="InterPro"/>
</dbReference>
<name>V5FZ75_BYSSN</name>
<feature type="transmembrane region" description="Helical" evidence="6">
    <location>
        <begin position="111"/>
        <end position="141"/>
    </location>
</feature>
<feature type="transmembrane region" description="Helical" evidence="6">
    <location>
        <begin position="153"/>
        <end position="174"/>
    </location>
</feature>
<organism evidence="7 8">
    <name type="scientific">Byssochlamys spectabilis (strain No. 5 / NBRC 109023)</name>
    <name type="common">Paecilomyces variotii</name>
    <dbReference type="NCBI Taxonomy" id="1356009"/>
    <lineage>
        <taxon>Eukaryota</taxon>
        <taxon>Fungi</taxon>
        <taxon>Dikarya</taxon>
        <taxon>Ascomycota</taxon>
        <taxon>Pezizomycotina</taxon>
        <taxon>Eurotiomycetes</taxon>
        <taxon>Eurotiomycetidae</taxon>
        <taxon>Eurotiales</taxon>
        <taxon>Thermoascaceae</taxon>
        <taxon>Paecilomyces</taxon>
    </lineage>
</organism>
<dbReference type="AlphaFoldDB" id="V5FZ75"/>
<evidence type="ECO:0000256" key="5">
    <source>
        <dbReference type="SAM" id="MobiDB-lite"/>
    </source>
</evidence>
<feature type="region of interest" description="Disordered" evidence="5">
    <location>
        <begin position="55"/>
        <end position="77"/>
    </location>
</feature>
<dbReference type="Pfam" id="PF07690">
    <property type="entry name" value="MFS_1"/>
    <property type="match status" value="1"/>
</dbReference>
<dbReference type="OrthoDB" id="2585655at2759"/>
<evidence type="ECO:0000256" key="1">
    <source>
        <dbReference type="ARBA" id="ARBA00004141"/>
    </source>
</evidence>
<evidence type="ECO:0000313" key="8">
    <source>
        <dbReference type="Proteomes" id="UP000018001"/>
    </source>
</evidence>
<reference evidence="8" key="1">
    <citation type="journal article" date="2014" name="Genome Announc.">
        <title>Draft genome sequence of the formaldehyde-resistant fungus Byssochlamys spectabilis No. 5 (anamorph Paecilomyces variotii No. 5) (NBRC109023).</title>
        <authorList>
            <person name="Oka T."/>
            <person name="Ekino K."/>
            <person name="Fukuda K."/>
            <person name="Nomura Y."/>
        </authorList>
    </citation>
    <scope>NUCLEOTIDE SEQUENCE [LARGE SCALE GENOMIC DNA]</scope>
    <source>
        <strain evidence="8">No. 5 / NBRC 109023</strain>
    </source>
</reference>
<keyword evidence="4 6" id="KW-0472">Membrane</keyword>
<keyword evidence="2 6" id="KW-0812">Transmembrane</keyword>
<accession>V5FZ75</accession>
<sequence length="327" mass="35654">MQSSGIQMGQIISGFVFEKLGTPAVFGLTAIIYGLLALAAYFVCSETTYIRPDVRPKGPSDEFDDKVTANTQPKTQRPYREQLALFNGKLTTHPFSKGLIKPITLLAFPTVIYPTILFSTYFCLLVSMSVLAATVFAAAPYNLSSAQVGLTNLSVLFASLVGSPLAGWIVDYAVKIMSRKNRVAPGRFEAEFRLILVGIAMPLAAIGLFGFGFSVRNSLALPYPLMFMAFFTMAFVFVSQSVLAYMIDVHTEDVSQAYTAMNIVTAVVVFTASSYVNGWDVSAGPTVVFWCSWRGECRGIAPDCSYVYLRETDPEHGLQLSFGSEGV</sequence>
<evidence type="ECO:0000256" key="2">
    <source>
        <dbReference type="ARBA" id="ARBA00022692"/>
    </source>
</evidence>
<evidence type="ECO:0000313" key="7">
    <source>
        <dbReference type="EMBL" id="GAD97378.1"/>
    </source>
</evidence>
<dbReference type="PANTHER" id="PTHR23502:SF20">
    <property type="entry name" value="TRANSPORTER, PUTATIVE (AFU_ORTHOLOGUE AFUA_6G13880)-RELATED"/>
    <property type="match status" value="1"/>
</dbReference>
<feature type="transmembrane region" description="Helical" evidence="6">
    <location>
        <begin position="257"/>
        <end position="276"/>
    </location>
</feature>
<dbReference type="InParanoid" id="V5FZ75"/>
<proteinExistence type="predicted"/>
<comment type="caution">
    <text evidence="7">The sequence shown here is derived from an EMBL/GenBank/DDBJ whole genome shotgun (WGS) entry which is preliminary data.</text>
</comment>